<dbReference type="AlphaFoldDB" id="A0A2I4CIE4"/>
<dbReference type="KEGG" id="alim:106529009"/>
<evidence type="ECO:0000256" key="2">
    <source>
        <dbReference type="ARBA" id="ARBA00004613"/>
    </source>
</evidence>
<evidence type="ECO:0000256" key="8">
    <source>
        <dbReference type="ARBA" id="ARBA00023157"/>
    </source>
</evidence>
<dbReference type="STRING" id="52670.A0A2I4CIE4"/>
<comment type="subcellular location">
    <subcellularLocation>
        <location evidence="1">Cell membrane</location>
    </subcellularLocation>
    <subcellularLocation>
        <location evidence="2">Secreted</location>
    </subcellularLocation>
</comment>
<dbReference type="OrthoDB" id="9807651at2759"/>
<dbReference type="GO" id="GO:0070378">
    <property type="term" value="P:positive regulation of ERK5 cascade"/>
    <property type="evidence" value="ECO:0007669"/>
    <property type="project" value="TreeGrafter"/>
</dbReference>
<dbReference type="PANTHER" id="PTHR28676">
    <property type="entry name" value="ALK AND LTK LIGAND 2-RELATED"/>
    <property type="match status" value="1"/>
</dbReference>
<protein>
    <submittedName>
        <fullName evidence="13 14">Protein FAM150B-like</fullName>
    </submittedName>
</protein>
<feature type="compositionally biased region" description="Basic and acidic residues" evidence="10">
    <location>
        <begin position="53"/>
        <end position="76"/>
    </location>
</feature>
<feature type="chain" id="PRO_5014289951" evidence="11">
    <location>
        <begin position="25"/>
        <end position="132"/>
    </location>
</feature>
<evidence type="ECO:0000256" key="11">
    <source>
        <dbReference type="SAM" id="SignalP"/>
    </source>
</evidence>
<gene>
    <name evidence="13 14" type="primary">LOC106529009</name>
</gene>
<evidence type="ECO:0000256" key="3">
    <source>
        <dbReference type="ARBA" id="ARBA00022475"/>
    </source>
</evidence>
<accession>A0A2I4CIE4</accession>
<organism evidence="12 13">
    <name type="scientific">Austrofundulus limnaeus</name>
    <name type="common">Annual killifish</name>
    <dbReference type="NCBI Taxonomy" id="52670"/>
    <lineage>
        <taxon>Eukaryota</taxon>
        <taxon>Metazoa</taxon>
        <taxon>Chordata</taxon>
        <taxon>Craniata</taxon>
        <taxon>Vertebrata</taxon>
        <taxon>Euteleostomi</taxon>
        <taxon>Actinopterygii</taxon>
        <taxon>Neopterygii</taxon>
        <taxon>Teleostei</taxon>
        <taxon>Neoteleostei</taxon>
        <taxon>Acanthomorphata</taxon>
        <taxon>Ovalentaria</taxon>
        <taxon>Atherinomorphae</taxon>
        <taxon>Cyprinodontiformes</taxon>
        <taxon>Rivulidae</taxon>
        <taxon>Austrofundulus</taxon>
    </lineage>
</organism>
<dbReference type="Pfam" id="PF15129">
    <property type="entry name" value="ALKL1_2"/>
    <property type="match status" value="1"/>
</dbReference>
<evidence type="ECO:0000256" key="5">
    <source>
        <dbReference type="ARBA" id="ARBA00022525"/>
    </source>
</evidence>
<dbReference type="GO" id="GO:0070374">
    <property type="term" value="P:positive regulation of ERK1 and ERK2 cascade"/>
    <property type="evidence" value="ECO:0007669"/>
    <property type="project" value="TreeGrafter"/>
</dbReference>
<evidence type="ECO:0000256" key="4">
    <source>
        <dbReference type="ARBA" id="ARBA00022514"/>
    </source>
</evidence>
<sequence length="132" mass="15118">MLFPRLLFVLVLILLLLPAGRCHATHRHRGSGSRAGGRGTDRSHRAPLGAIENGEKVPKRAAKSNHESRLRESKHKEQFISHLTGPLAFKPRCRRQFHRLYHNTRDCTVPAYYKRCARLLTQLAKSPYCAKR</sequence>
<dbReference type="RefSeq" id="XP_013879766.1">
    <property type="nucleotide sequence ID" value="XM_014024312.1"/>
</dbReference>
<evidence type="ECO:0000256" key="6">
    <source>
        <dbReference type="ARBA" id="ARBA00022729"/>
    </source>
</evidence>
<evidence type="ECO:0000256" key="1">
    <source>
        <dbReference type="ARBA" id="ARBA00004236"/>
    </source>
</evidence>
<keyword evidence="7" id="KW-0472">Membrane</keyword>
<dbReference type="GO" id="GO:0005615">
    <property type="term" value="C:extracellular space"/>
    <property type="evidence" value="ECO:0007669"/>
    <property type="project" value="UniProtKB-KW"/>
</dbReference>
<comment type="similarity">
    <text evidence="9">Belongs to the ALKAL family.</text>
</comment>
<dbReference type="PANTHER" id="PTHR28676:SF2">
    <property type="entry name" value="ALK AND LTK LIGAND 2"/>
    <property type="match status" value="1"/>
</dbReference>
<dbReference type="GO" id="GO:0005125">
    <property type="term" value="F:cytokine activity"/>
    <property type="evidence" value="ECO:0007669"/>
    <property type="project" value="UniProtKB-KW"/>
</dbReference>
<dbReference type="GO" id="GO:0030298">
    <property type="term" value="F:receptor signaling protein tyrosine kinase activator activity"/>
    <property type="evidence" value="ECO:0007669"/>
    <property type="project" value="InterPro"/>
</dbReference>
<keyword evidence="12" id="KW-1185">Reference proteome</keyword>
<dbReference type="GO" id="GO:0005886">
    <property type="term" value="C:plasma membrane"/>
    <property type="evidence" value="ECO:0007669"/>
    <property type="project" value="UniProtKB-SubCell"/>
</dbReference>
<keyword evidence="4" id="KW-0202">Cytokine</keyword>
<keyword evidence="5" id="KW-0964">Secreted</keyword>
<name>A0A2I4CIE4_AUSLI</name>
<dbReference type="InterPro" id="IPR029364">
    <property type="entry name" value="ALKL1/2"/>
</dbReference>
<keyword evidence="8" id="KW-1015">Disulfide bond</keyword>
<dbReference type="GeneID" id="106529009"/>
<proteinExistence type="inferred from homology"/>
<keyword evidence="3" id="KW-1003">Cell membrane</keyword>
<evidence type="ECO:0000313" key="13">
    <source>
        <dbReference type="RefSeq" id="XP_013879766.1"/>
    </source>
</evidence>
<dbReference type="GO" id="GO:0030971">
    <property type="term" value="F:receptor tyrosine kinase binding"/>
    <property type="evidence" value="ECO:0007669"/>
    <property type="project" value="InterPro"/>
</dbReference>
<evidence type="ECO:0000256" key="7">
    <source>
        <dbReference type="ARBA" id="ARBA00023136"/>
    </source>
</evidence>
<dbReference type="RefSeq" id="XP_013879767.1">
    <property type="nucleotide sequence ID" value="XM_014024313.1"/>
</dbReference>
<keyword evidence="6 11" id="KW-0732">Signal</keyword>
<evidence type="ECO:0000313" key="14">
    <source>
        <dbReference type="RefSeq" id="XP_013879767.1"/>
    </source>
</evidence>
<feature type="region of interest" description="Disordered" evidence="10">
    <location>
        <begin position="25"/>
        <end position="76"/>
    </location>
</feature>
<reference evidence="13 14" key="1">
    <citation type="submission" date="2025-04" db="UniProtKB">
        <authorList>
            <consortium name="RefSeq"/>
        </authorList>
    </citation>
    <scope>IDENTIFICATION</scope>
    <source>
        <strain evidence="13 14">Quisiro</strain>
        <tissue evidence="13 14">Liver</tissue>
    </source>
</reference>
<feature type="signal peptide" evidence="11">
    <location>
        <begin position="1"/>
        <end position="24"/>
    </location>
</feature>
<evidence type="ECO:0000256" key="10">
    <source>
        <dbReference type="SAM" id="MobiDB-lite"/>
    </source>
</evidence>
<evidence type="ECO:0000313" key="12">
    <source>
        <dbReference type="Proteomes" id="UP000192220"/>
    </source>
</evidence>
<evidence type="ECO:0000256" key="9">
    <source>
        <dbReference type="ARBA" id="ARBA00033741"/>
    </source>
</evidence>
<dbReference type="Proteomes" id="UP000192220">
    <property type="component" value="Unplaced"/>
</dbReference>